<dbReference type="EMBL" id="MU003696">
    <property type="protein sequence ID" value="KAF2812963.1"/>
    <property type="molecule type" value="Genomic_DNA"/>
</dbReference>
<name>A0A6A6YX37_9PEZI</name>
<evidence type="ECO:0000256" key="1">
    <source>
        <dbReference type="SAM" id="MobiDB-lite"/>
    </source>
</evidence>
<evidence type="ECO:0000313" key="4">
    <source>
        <dbReference type="RefSeq" id="XP_033579927.1"/>
    </source>
</evidence>
<proteinExistence type="predicted"/>
<accession>A0A6A6YX37</accession>
<dbReference type="RefSeq" id="XP_033579927.1">
    <property type="nucleotide sequence ID" value="XM_033723420.1"/>
</dbReference>
<reference evidence="4" key="2">
    <citation type="submission" date="2020-04" db="EMBL/GenBank/DDBJ databases">
        <authorList>
            <consortium name="NCBI Genome Project"/>
        </authorList>
    </citation>
    <scope>NUCLEOTIDE SEQUENCE</scope>
    <source>
        <strain evidence="4">CBS 304.34</strain>
    </source>
</reference>
<reference evidence="4" key="3">
    <citation type="submission" date="2025-04" db="UniProtKB">
        <authorList>
            <consortium name="RefSeq"/>
        </authorList>
    </citation>
    <scope>IDENTIFICATION</scope>
    <source>
        <strain evidence="4">CBS 304.34</strain>
    </source>
</reference>
<organism evidence="2">
    <name type="scientific">Mytilinidion resinicola</name>
    <dbReference type="NCBI Taxonomy" id="574789"/>
    <lineage>
        <taxon>Eukaryota</taxon>
        <taxon>Fungi</taxon>
        <taxon>Dikarya</taxon>
        <taxon>Ascomycota</taxon>
        <taxon>Pezizomycotina</taxon>
        <taxon>Dothideomycetes</taxon>
        <taxon>Pleosporomycetidae</taxon>
        <taxon>Mytilinidiales</taxon>
        <taxon>Mytilinidiaceae</taxon>
        <taxon>Mytilinidion</taxon>
    </lineage>
</organism>
<feature type="region of interest" description="Disordered" evidence="1">
    <location>
        <begin position="175"/>
        <end position="207"/>
    </location>
</feature>
<evidence type="ECO:0000313" key="2">
    <source>
        <dbReference type="EMBL" id="KAF2812963.1"/>
    </source>
</evidence>
<reference evidence="2 4" key="1">
    <citation type="journal article" date="2020" name="Stud. Mycol.">
        <title>101 Dothideomycetes genomes: a test case for predicting lifestyles and emergence of pathogens.</title>
        <authorList>
            <person name="Haridas S."/>
            <person name="Albert R."/>
            <person name="Binder M."/>
            <person name="Bloem J."/>
            <person name="Labutti K."/>
            <person name="Salamov A."/>
            <person name="Andreopoulos B."/>
            <person name="Baker S."/>
            <person name="Barry K."/>
            <person name="Bills G."/>
            <person name="Bluhm B."/>
            <person name="Cannon C."/>
            <person name="Castanera R."/>
            <person name="Culley D."/>
            <person name="Daum C."/>
            <person name="Ezra D."/>
            <person name="Gonzalez J."/>
            <person name="Henrissat B."/>
            <person name="Kuo A."/>
            <person name="Liang C."/>
            <person name="Lipzen A."/>
            <person name="Lutzoni F."/>
            <person name="Magnuson J."/>
            <person name="Mondo S."/>
            <person name="Nolan M."/>
            <person name="Ohm R."/>
            <person name="Pangilinan J."/>
            <person name="Park H.-J."/>
            <person name="Ramirez L."/>
            <person name="Alfaro M."/>
            <person name="Sun H."/>
            <person name="Tritt A."/>
            <person name="Yoshinaga Y."/>
            <person name="Zwiers L.-H."/>
            <person name="Turgeon B."/>
            <person name="Goodwin S."/>
            <person name="Spatafora J."/>
            <person name="Crous P."/>
            <person name="Grigoriev I."/>
        </authorList>
    </citation>
    <scope>NUCLEOTIDE SEQUENCE</scope>
    <source>
        <strain evidence="2 4">CBS 304.34</strain>
    </source>
</reference>
<feature type="compositionally biased region" description="Low complexity" evidence="1">
    <location>
        <begin position="179"/>
        <end position="207"/>
    </location>
</feature>
<keyword evidence="3" id="KW-1185">Reference proteome</keyword>
<dbReference type="OrthoDB" id="10615551at2759"/>
<evidence type="ECO:0000313" key="3">
    <source>
        <dbReference type="Proteomes" id="UP000504636"/>
    </source>
</evidence>
<sequence length="229" mass="23825">MTATYGLSWYQYGLGGEASEHHRRTRRNIIIDSRADRADEHHVALVSLHRLRGLRRLSLGSSDSSITYAFASSCTVYTESEDLASGSQLCLMQPGGFTVTCSASFYEESTSAAEDQYYSSQRCGYEGTARASCTMNVASGDDGWTQQYTATLDAANVTLRAITVTAGLEKLAAETGSRSGSLTTAPPTGTPSGTITGTAASSTSSAGGDKAIGISVAGVADIALAAFAL</sequence>
<dbReference type="Proteomes" id="UP000504636">
    <property type="component" value="Unplaced"/>
</dbReference>
<protein>
    <submittedName>
        <fullName evidence="2 4">Uncharacterized protein</fullName>
    </submittedName>
</protein>
<gene>
    <name evidence="2 4" type="ORF">BDZ99DRAFT_496078</name>
</gene>
<dbReference type="AlphaFoldDB" id="A0A6A6YX37"/>
<dbReference type="GeneID" id="54464313"/>